<dbReference type="CDD" id="cd04301">
    <property type="entry name" value="NAT_SF"/>
    <property type="match status" value="1"/>
</dbReference>
<accession>A0A6I1IRF8</accession>
<feature type="domain" description="N-acetyltransferase" evidence="3">
    <location>
        <begin position="5"/>
        <end position="156"/>
    </location>
</feature>
<evidence type="ECO:0000313" key="5">
    <source>
        <dbReference type="Proteomes" id="UP000468717"/>
    </source>
</evidence>
<dbReference type="SUPFAM" id="SSF55729">
    <property type="entry name" value="Acyl-CoA N-acyltransferases (Nat)"/>
    <property type="match status" value="1"/>
</dbReference>
<dbReference type="Gene3D" id="3.40.630.30">
    <property type="match status" value="1"/>
</dbReference>
<evidence type="ECO:0000313" key="4">
    <source>
        <dbReference type="EMBL" id="KAB8066841.1"/>
    </source>
</evidence>
<dbReference type="Proteomes" id="UP000468717">
    <property type="component" value="Unassembled WGS sequence"/>
</dbReference>
<dbReference type="EMBL" id="WFLI01000001">
    <property type="protein sequence ID" value="KAB8066841.1"/>
    <property type="molecule type" value="Genomic_DNA"/>
</dbReference>
<dbReference type="RefSeq" id="WP_152280908.1">
    <property type="nucleotide sequence ID" value="NZ_WFLI01000001.1"/>
</dbReference>
<proteinExistence type="predicted"/>
<evidence type="ECO:0000259" key="3">
    <source>
        <dbReference type="PROSITE" id="PS51186"/>
    </source>
</evidence>
<dbReference type="GO" id="GO:0016747">
    <property type="term" value="F:acyltransferase activity, transferring groups other than amino-acyl groups"/>
    <property type="evidence" value="ECO:0007669"/>
    <property type="project" value="InterPro"/>
</dbReference>
<dbReference type="Pfam" id="PF00583">
    <property type="entry name" value="Acetyltransf_1"/>
    <property type="match status" value="1"/>
</dbReference>
<reference evidence="4 5" key="1">
    <citation type="submission" date="2019-10" db="EMBL/GenBank/DDBJ databases">
        <title>Three novel species isolated from a subtropical stream in China.</title>
        <authorList>
            <person name="Lu H."/>
        </authorList>
    </citation>
    <scope>NUCLEOTIDE SEQUENCE [LARGE SCALE GENOMIC DNA]</scope>
    <source>
        <strain evidence="4 5">FT13W</strain>
    </source>
</reference>
<evidence type="ECO:0000256" key="1">
    <source>
        <dbReference type="ARBA" id="ARBA00022679"/>
    </source>
</evidence>
<keyword evidence="5" id="KW-1185">Reference proteome</keyword>
<dbReference type="PANTHER" id="PTHR43877">
    <property type="entry name" value="AMINOALKYLPHOSPHONATE N-ACETYLTRANSFERASE-RELATED-RELATED"/>
    <property type="match status" value="1"/>
</dbReference>
<keyword evidence="1 4" id="KW-0808">Transferase</keyword>
<dbReference type="InterPro" id="IPR000182">
    <property type="entry name" value="GNAT_dom"/>
</dbReference>
<dbReference type="AlphaFoldDB" id="A0A6I1IRF8"/>
<organism evidence="4 5">
    <name type="scientific">Janthinobacterium violaceinigrum</name>
    <dbReference type="NCBI Taxonomy" id="2654252"/>
    <lineage>
        <taxon>Bacteria</taxon>
        <taxon>Pseudomonadati</taxon>
        <taxon>Pseudomonadota</taxon>
        <taxon>Betaproteobacteria</taxon>
        <taxon>Burkholderiales</taxon>
        <taxon>Oxalobacteraceae</taxon>
        <taxon>Janthinobacterium</taxon>
    </lineage>
</organism>
<sequence>MTQALILRKETAADITAIDQLTRAAFLHAEHTDHTEQFIVHALRAAGALSVSLVAEREGAIIGHVAASPVSISDGTPRWYGLGPVSVAPGHQQQGVGSQLIGQLLDDLRQLGAAGCVVLGDPRYYGRFGFRADAALVLPGVPAEYFQALHLAGPLPTGNVTYHRAFEANS</sequence>
<name>A0A6I1IRF8_9BURK</name>
<comment type="caution">
    <text evidence="4">The sequence shown here is derived from an EMBL/GenBank/DDBJ whole genome shotgun (WGS) entry which is preliminary data.</text>
</comment>
<dbReference type="InterPro" id="IPR050832">
    <property type="entry name" value="Bact_Acetyltransf"/>
</dbReference>
<gene>
    <name evidence="4" type="ORF">GCN75_00810</name>
</gene>
<dbReference type="PROSITE" id="PS51186">
    <property type="entry name" value="GNAT"/>
    <property type="match status" value="1"/>
</dbReference>
<protein>
    <submittedName>
        <fullName evidence="4">GNAT family N-acetyltransferase</fullName>
    </submittedName>
</protein>
<evidence type="ECO:0000256" key="2">
    <source>
        <dbReference type="ARBA" id="ARBA00023315"/>
    </source>
</evidence>
<dbReference type="InterPro" id="IPR016181">
    <property type="entry name" value="Acyl_CoA_acyltransferase"/>
</dbReference>
<keyword evidence="2" id="KW-0012">Acyltransferase</keyword>